<accession>A0A2T0FPZ3</accession>
<evidence type="ECO:0000256" key="1">
    <source>
        <dbReference type="SAM" id="Phobius"/>
    </source>
</evidence>
<feature type="transmembrane region" description="Helical" evidence="1">
    <location>
        <begin position="340"/>
        <end position="359"/>
    </location>
</feature>
<dbReference type="OrthoDB" id="10058185at2759"/>
<dbReference type="EMBL" id="NDIQ01000022">
    <property type="protein sequence ID" value="PRT57058.1"/>
    <property type="molecule type" value="Genomic_DNA"/>
</dbReference>
<evidence type="ECO:0008006" key="4">
    <source>
        <dbReference type="Google" id="ProtNLM"/>
    </source>
</evidence>
<evidence type="ECO:0000313" key="3">
    <source>
        <dbReference type="Proteomes" id="UP000238350"/>
    </source>
</evidence>
<name>A0A2T0FPZ3_9ASCO</name>
<dbReference type="Proteomes" id="UP000238350">
    <property type="component" value="Unassembled WGS sequence"/>
</dbReference>
<dbReference type="GeneID" id="36518426"/>
<evidence type="ECO:0000313" key="2">
    <source>
        <dbReference type="EMBL" id="PRT57058.1"/>
    </source>
</evidence>
<reference evidence="2 3" key="1">
    <citation type="submission" date="2017-04" db="EMBL/GenBank/DDBJ databases">
        <title>Genome sequencing of [Candida] sorbophila.</title>
        <authorList>
            <person name="Ahn J.O."/>
        </authorList>
    </citation>
    <scope>NUCLEOTIDE SEQUENCE [LARGE SCALE GENOMIC DNA]</scope>
    <source>
        <strain evidence="2 3">DS02</strain>
    </source>
</reference>
<keyword evidence="1" id="KW-0812">Transmembrane</keyword>
<gene>
    <name evidence="2" type="ORF">B9G98_04678</name>
</gene>
<keyword evidence="3" id="KW-1185">Reference proteome</keyword>
<comment type="caution">
    <text evidence="2">The sequence shown here is derived from an EMBL/GenBank/DDBJ whole genome shotgun (WGS) entry which is preliminary data.</text>
</comment>
<dbReference type="RefSeq" id="XP_024667003.1">
    <property type="nucleotide sequence ID" value="XM_024811235.1"/>
</dbReference>
<keyword evidence="1" id="KW-0472">Membrane</keyword>
<protein>
    <recommendedName>
        <fullName evidence="4">Sterol-4-alpha-carboxylate 3-dehydrogenase, decarboxylating</fullName>
    </recommendedName>
</protein>
<dbReference type="SUPFAM" id="SSF51735">
    <property type="entry name" value="NAD(P)-binding Rossmann-fold domains"/>
    <property type="match status" value="1"/>
</dbReference>
<sequence>MLSGQNLAVASFIAVLLCLLMDYLFNNSCPDAAKYGPIKPEKRAQHPSREGFPGAKERVYIIAGGSGFTGSWIARYLLLRGETNVYILDRRRPPHDLIRHGGMYVEMELTSTIAVEREFAAIARKCHNYTKTIIYNCACIRRYYSEKNTDLGLQVAEILTVNTKYFPNNSAVFIHIGDAMSHREAVSFWKLWDRRTWYQRSRSDLAYMIPWASKDKASAFSRYAWYQGAIESLVRSISIPNGSLRPEGFITGHAGDHFLSPAISYGGGLLHSADVPISIISVEDVARAALALEYALLDPKTSDMVSGSVFSIEGSVTTLKRIYEYIQSKQSFHIVRVAPVVVYLFSWIVSVLSLFLPAASISGRDMRRENLLCGYPMTFTLSRFCTLQIAQVPNHVNRKRVQELLKFKPNFSAAQTIDGVLRDLKLQQEKGKKDA</sequence>
<dbReference type="AlphaFoldDB" id="A0A2T0FPZ3"/>
<dbReference type="STRING" id="45607.A0A2T0FPZ3"/>
<feature type="transmembrane region" description="Helical" evidence="1">
    <location>
        <begin position="7"/>
        <end position="25"/>
    </location>
</feature>
<proteinExistence type="predicted"/>
<dbReference type="InterPro" id="IPR036291">
    <property type="entry name" value="NAD(P)-bd_dom_sf"/>
</dbReference>
<dbReference type="Gene3D" id="3.40.50.720">
    <property type="entry name" value="NAD(P)-binding Rossmann-like Domain"/>
    <property type="match status" value="1"/>
</dbReference>
<keyword evidence="1" id="KW-1133">Transmembrane helix</keyword>
<organism evidence="2 3">
    <name type="scientific">Wickerhamiella sorbophila</name>
    <dbReference type="NCBI Taxonomy" id="45607"/>
    <lineage>
        <taxon>Eukaryota</taxon>
        <taxon>Fungi</taxon>
        <taxon>Dikarya</taxon>
        <taxon>Ascomycota</taxon>
        <taxon>Saccharomycotina</taxon>
        <taxon>Dipodascomycetes</taxon>
        <taxon>Dipodascales</taxon>
        <taxon>Trichomonascaceae</taxon>
        <taxon>Wickerhamiella</taxon>
    </lineage>
</organism>